<gene>
    <name evidence="1" type="ORF">JOC27_000176</name>
</gene>
<accession>A0ABS2Q4Q2</accession>
<dbReference type="EMBL" id="JAFBEV010000001">
    <property type="protein sequence ID" value="MBM7656740.1"/>
    <property type="molecule type" value="Genomic_DNA"/>
</dbReference>
<keyword evidence="2" id="KW-1185">Reference proteome</keyword>
<comment type="caution">
    <text evidence="1">The sequence shown here is derived from an EMBL/GenBank/DDBJ whole genome shotgun (WGS) entry which is preliminary data.</text>
</comment>
<evidence type="ECO:0000313" key="2">
    <source>
        <dbReference type="Proteomes" id="UP000823201"/>
    </source>
</evidence>
<protein>
    <submittedName>
        <fullName evidence="1">Uncharacterized protein</fullName>
    </submittedName>
</protein>
<proteinExistence type="predicted"/>
<organism evidence="1 2">
    <name type="scientific">Sporolactobacillus spathodeae</name>
    <dbReference type="NCBI Taxonomy" id="1465502"/>
    <lineage>
        <taxon>Bacteria</taxon>
        <taxon>Bacillati</taxon>
        <taxon>Bacillota</taxon>
        <taxon>Bacilli</taxon>
        <taxon>Bacillales</taxon>
        <taxon>Sporolactobacillaceae</taxon>
        <taxon>Sporolactobacillus</taxon>
    </lineage>
</organism>
<evidence type="ECO:0000313" key="1">
    <source>
        <dbReference type="EMBL" id="MBM7656740.1"/>
    </source>
</evidence>
<sequence>MPSFSYYGKRDLAQTKISYLRKMDNMKKLKLRENEVF</sequence>
<dbReference type="Proteomes" id="UP000823201">
    <property type="component" value="Unassembled WGS sequence"/>
</dbReference>
<name>A0ABS2Q4Q2_9BACL</name>
<reference evidence="1 2" key="1">
    <citation type="submission" date="2021-01" db="EMBL/GenBank/DDBJ databases">
        <title>Genomic Encyclopedia of Type Strains, Phase IV (KMG-IV): sequencing the most valuable type-strain genomes for metagenomic binning, comparative biology and taxonomic classification.</title>
        <authorList>
            <person name="Goeker M."/>
        </authorList>
    </citation>
    <scope>NUCLEOTIDE SEQUENCE [LARGE SCALE GENOMIC DNA]</scope>
    <source>
        <strain evidence="1 2">DSM 100968</strain>
    </source>
</reference>